<dbReference type="SUPFAM" id="SSF47933">
    <property type="entry name" value="ERP29 C domain-like"/>
    <property type="match status" value="1"/>
</dbReference>
<reference evidence="5 6" key="1">
    <citation type="journal article" date="2007" name="Science">
        <title>The Chlamydomonas genome reveals the evolution of key animal and plant functions.</title>
        <authorList>
            <person name="Merchant S.S."/>
            <person name="Prochnik S.E."/>
            <person name="Vallon O."/>
            <person name="Harris E.H."/>
            <person name="Karpowicz S.J."/>
            <person name="Witman G.B."/>
            <person name="Terry A."/>
            <person name="Salamov A."/>
            <person name="Fritz-Laylin L.K."/>
            <person name="Marechal-Drouard L."/>
            <person name="Marshall W.F."/>
            <person name="Qu L.H."/>
            <person name="Nelson D.R."/>
            <person name="Sanderfoot A.A."/>
            <person name="Spalding M.H."/>
            <person name="Kapitonov V.V."/>
            <person name="Ren Q."/>
            <person name="Ferris P."/>
            <person name="Lindquist E."/>
            <person name="Shapiro H."/>
            <person name="Lucas S.M."/>
            <person name="Grimwood J."/>
            <person name="Schmutz J."/>
            <person name="Cardol P."/>
            <person name="Cerutti H."/>
            <person name="Chanfreau G."/>
            <person name="Chen C.L."/>
            <person name="Cognat V."/>
            <person name="Croft M.T."/>
            <person name="Dent R."/>
            <person name="Dutcher S."/>
            <person name="Fernandez E."/>
            <person name="Fukuzawa H."/>
            <person name="Gonzalez-Ballester D."/>
            <person name="Gonzalez-Halphen D."/>
            <person name="Hallmann A."/>
            <person name="Hanikenne M."/>
            <person name="Hippler M."/>
            <person name="Inwood W."/>
            <person name="Jabbari K."/>
            <person name="Kalanon M."/>
            <person name="Kuras R."/>
            <person name="Lefebvre P.A."/>
            <person name="Lemaire S.D."/>
            <person name="Lobanov A.V."/>
            <person name="Lohr M."/>
            <person name="Manuell A."/>
            <person name="Meier I."/>
            <person name="Mets L."/>
            <person name="Mittag M."/>
            <person name="Mittelmeier T."/>
            <person name="Moroney J.V."/>
            <person name="Moseley J."/>
            <person name="Napoli C."/>
            <person name="Nedelcu A.M."/>
            <person name="Niyogi K."/>
            <person name="Novoselov S.V."/>
            <person name="Paulsen I.T."/>
            <person name="Pazour G."/>
            <person name="Purton S."/>
            <person name="Ral J.P."/>
            <person name="Riano-Pachon D.M."/>
            <person name="Riekhof W."/>
            <person name="Rymarquis L."/>
            <person name="Schroda M."/>
            <person name="Stern D."/>
            <person name="Umen J."/>
            <person name="Willows R."/>
            <person name="Wilson N."/>
            <person name="Zimmer S.L."/>
            <person name="Allmer J."/>
            <person name="Balk J."/>
            <person name="Bisova K."/>
            <person name="Chen C.J."/>
            <person name="Elias M."/>
            <person name="Gendler K."/>
            <person name="Hauser C."/>
            <person name="Lamb M.R."/>
            <person name="Ledford H."/>
            <person name="Long J.C."/>
            <person name="Minagawa J."/>
            <person name="Page M.D."/>
            <person name="Pan J."/>
            <person name="Pootakham W."/>
            <person name="Roje S."/>
            <person name="Rose A."/>
            <person name="Stahlberg E."/>
            <person name="Terauchi A.M."/>
            <person name="Yang P."/>
            <person name="Ball S."/>
            <person name="Bowler C."/>
            <person name="Dieckmann C.L."/>
            <person name="Gladyshev V.N."/>
            <person name="Green P."/>
            <person name="Jorgensen R."/>
            <person name="Mayfield S."/>
            <person name="Mueller-Roeber B."/>
            <person name="Rajamani S."/>
            <person name="Sayre R.T."/>
            <person name="Brokstein P."/>
            <person name="Dubchak I."/>
            <person name="Goodstein D."/>
            <person name="Hornick L."/>
            <person name="Huang Y.W."/>
            <person name="Jhaveri J."/>
            <person name="Luo Y."/>
            <person name="Martinez D."/>
            <person name="Ngau W.C."/>
            <person name="Otillar B."/>
            <person name="Poliakov A."/>
            <person name="Porter A."/>
            <person name="Szajkowski L."/>
            <person name="Werner G."/>
            <person name="Zhou K."/>
            <person name="Grigoriev I.V."/>
            <person name="Rokhsar D.S."/>
            <person name="Grossman A.R."/>
        </authorList>
    </citation>
    <scope>NUCLEOTIDE SEQUENCE [LARGE SCALE GENOMIC DNA]</scope>
    <source>
        <strain evidence="6">CC-503</strain>
    </source>
</reference>
<feature type="domain" description="Endoplasmic reticulum resident protein 29 C-terminal" evidence="3">
    <location>
        <begin position="195"/>
        <end position="288"/>
    </location>
</feature>
<dbReference type="Gene3D" id="3.40.30.10">
    <property type="entry name" value="Glutaredoxin"/>
    <property type="match status" value="1"/>
</dbReference>
<dbReference type="InterPro" id="IPR012883">
    <property type="entry name" value="ERp29_N"/>
</dbReference>
<dbReference type="Gramene" id="PNW86861">
    <property type="protein sequence ID" value="PNW86861"/>
    <property type="gene ID" value="CHLRE_02g098800v5"/>
</dbReference>
<evidence type="ECO:0008006" key="7">
    <source>
        <dbReference type="Google" id="ProtNLM"/>
    </source>
</evidence>
<dbReference type="SUPFAM" id="SSF52833">
    <property type="entry name" value="Thioredoxin-like"/>
    <property type="match status" value="1"/>
</dbReference>
<protein>
    <recommendedName>
        <fullName evidence="7">Endoplasmic reticulum resident protein 29 C-terminal domain-containing protein</fullName>
    </recommendedName>
</protein>
<dbReference type="EMBL" id="CM008963">
    <property type="protein sequence ID" value="PNW86861.1"/>
    <property type="molecule type" value="Genomic_DNA"/>
</dbReference>
<dbReference type="GO" id="GO:0005783">
    <property type="term" value="C:endoplasmic reticulum"/>
    <property type="evidence" value="ECO:0000318"/>
    <property type="project" value="GO_Central"/>
</dbReference>
<feature type="domain" description="ERp29 N-terminal" evidence="4">
    <location>
        <begin position="71"/>
        <end position="193"/>
    </location>
</feature>
<name>A0A2K3E246_CHLRE</name>
<dbReference type="InterPro" id="IPR011679">
    <property type="entry name" value="ERp29_C"/>
</dbReference>
<dbReference type="GO" id="GO:0005788">
    <property type="term" value="C:endoplasmic reticulum lumen"/>
    <property type="evidence" value="ECO:0007669"/>
    <property type="project" value="InterPro"/>
</dbReference>
<dbReference type="AlphaFoldDB" id="A0A2K3E246"/>
<keyword evidence="2" id="KW-1133">Transmembrane helix</keyword>
<dbReference type="ExpressionAtlas" id="A0A2K3E246">
    <property type="expression patterns" value="baseline"/>
</dbReference>
<keyword evidence="2" id="KW-0812">Transmembrane</keyword>
<keyword evidence="1" id="KW-0256">Endoplasmic reticulum</keyword>
<dbReference type="KEGG" id="cre:CHLRE_02g098800v5"/>
<evidence type="ECO:0000313" key="5">
    <source>
        <dbReference type="EMBL" id="PNW86861.1"/>
    </source>
</evidence>
<gene>
    <name evidence="5" type="ORF">CHLRE_02g098800v5</name>
</gene>
<evidence type="ECO:0000259" key="4">
    <source>
        <dbReference type="Pfam" id="PF07912"/>
    </source>
</evidence>
<evidence type="ECO:0000259" key="3">
    <source>
        <dbReference type="Pfam" id="PF07749"/>
    </source>
</evidence>
<evidence type="ECO:0000256" key="2">
    <source>
        <dbReference type="SAM" id="Phobius"/>
    </source>
</evidence>
<dbReference type="GeneID" id="5725379"/>
<dbReference type="InterPro" id="IPR036356">
    <property type="entry name" value="ERp29_C_sf"/>
</dbReference>
<dbReference type="Gene3D" id="1.20.1150.12">
    <property type="entry name" value="Endoplasmic reticulum resident protein 29, C-terminal domain"/>
    <property type="match status" value="1"/>
</dbReference>
<dbReference type="PANTHER" id="PTHR12211">
    <property type="entry name" value="ENDOPLASMIC RETICULUM PROTEIN ERP29"/>
    <property type="match status" value="1"/>
</dbReference>
<dbReference type="OrthoDB" id="417262at2759"/>
<keyword evidence="2" id="KW-0472">Membrane</keyword>
<dbReference type="Pfam" id="PF07749">
    <property type="entry name" value="ERp29"/>
    <property type="match status" value="1"/>
</dbReference>
<dbReference type="GO" id="GO:0009306">
    <property type="term" value="P:protein secretion"/>
    <property type="evidence" value="ECO:0007669"/>
    <property type="project" value="InterPro"/>
</dbReference>
<proteinExistence type="predicted"/>
<feature type="transmembrane region" description="Helical" evidence="2">
    <location>
        <begin position="42"/>
        <end position="65"/>
    </location>
</feature>
<accession>A0A2K3E246</accession>
<organism evidence="5 6">
    <name type="scientific">Chlamydomonas reinhardtii</name>
    <name type="common">Chlamydomonas smithii</name>
    <dbReference type="NCBI Taxonomy" id="3055"/>
    <lineage>
        <taxon>Eukaryota</taxon>
        <taxon>Viridiplantae</taxon>
        <taxon>Chlorophyta</taxon>
        <taxon>core chlorophytes</taxon>
        <taxon>Chlorophyceae</taxon>
        <taxon>CS clade</taxon>
        <taxon>Chlamydomonadales</taxon>
        <taxon>Chlamydomonadaceae</taxon>
        <taxon>Chlamydomonas</taxon>
    </lineage>
</organism>
<dbReference type="STRING" id="3055.A0A2K3E246"/>
<evidence type="ECO:0000256" key="1">
    <source>
        <dbReference type="ARBA" id="ARBA00022824"/>
    </source>
</evidence>
<dbReference type="InterPro" id="IPR036249">
    <property type="entry name" value="Thioredoxin-like_sf"/>
</dbReference>
<keyword evidence="6" id="KW-1185">Reference proteome</keyword>
<evidence type="ECO:0000313" key="6">
    <source>
        <dbReference type="Proteomes" id="UP000006906"/>
    </source>
</evidence>
<dbReference type="RefSeq" id="XP_042927311.1">
    <property type="nucleotide sequence ID" value="XM_043059677.1"/>
</dbReference>
<dbReference type="PaxDb" id="3055-EDP07728"/>
<dbReference type="PANTHER" id="PTHR12211:SF0">
    <property type="entry name" value="ENDOPLASMIC RETICULUM RESIDENT PROTEIN 29"/>
    <property type="match status" value="1"/>
</dbReference>
<dbReference type="Pfam" id="PF07912">
    <property type="entry name" value="ERp29_N"/>
    <property type="match status" value="1"/>
</dbReference>
<dbReference type="InParanoid" id="A0A2K3E246"/>
<dbReference type="InterPro" id="IPR016855">
    <property type="entry name" value="ERp29"/>
</dbReference>
<dbReference type="Proteomes" id="UP000006906">
    <property type="component" value="Chromosome 2"/>
</dbReference>
<sequence>MLYCALACMGRMQTFQKNMHWRSCPAGLLYYYRALLAPVFDVWLSIMMARTGAIFVALAVLATLASAISDQGIVYLDDYTFDKVVDGSRDVLVRFDKEYAWGDEHDAFKDLAKKVGEAGTSVLVASVPVAKREFEPKNVELAEKYKADDEGKFPLYYIFRKGATEPLRYTGAGKKANDLLAWLAQNTGAFFGLKGQVKELDALARELMAAADAAGRKAVLAKAEGLLGGVAAEHQEAAKYYVKVMGKAVESPEHPAAESKRLSGLVGGKMSDDKRAAMQLKLNVLASFAGSARASAKSDKADL</sequence>